<dbReference type="AlphaFoldDB" id="A0A432L6R6"/>
<protein>
    <submittedName>
        <fullName evidence="2">Uncharacterized protein</fullName>
    </submittedName>
</protein>
<sequence length="186" mass="22141">MKQNNRERKEEEIKKLFEAQKIVLYCLLVLIYLSFIGLQLGRIQTITDFNYNLHEMMYLPFNIAIFVVPALSLIYVFLFVKYISKRGRKKSDLKTIIKTVVTISSIVIIVMITEHQFQEVSTSGVFIVEQKRYDNGKYYLITNNKKVRVSHNEFELVEENQQYLINYIWNKRTSDIGRLETIQRIE</sequence>
<feature type="transmembrane region" description="Helical" evidence="1">
    <location>
        <begin position="61"/>
        <end position="83"/>
    </location>
</feature>
<name>A0A432L6R6_9BACI</name>
<keyword evidence="3" id="KW-1185">Reference proteome</keyword>
<keyword evidence="1" id="KW-1133">Transmembrane helix</keyword>
<dbReference type="Proteomes" id="UP000287910">
    <property type="component" value="Unassembled WGS sequence"/>
</dbReference>
<organism evidence="2 3">
    <name type="scientific">Lysinibacillus antri</name>
    <dbReference type="NCBI Taxonomy" id="2498145"/>
    <lineage>
        <taxon>Bacteria</taxon>
        <taxon>Bacillati</taxon>
        <taxon>Bacillota</taxon>
        <taxon>Bacilli</taxon>
        <taxon>Bacillales</taxon>
        <taxon>Bacillaceae</taxon>
        <taxon>Lysinibacillus</taxon>
    </lineage>
</organism>
<keyword evidence="1" id="KW-0812">Transmembrane</keyword>
<keyword evidence="1" id="KW-0472">Membrane</keyword>
<evidence type="ECO:0000313" key="2">
    <source>
        <dbReference type="EMBL" id="RUL45644.1"/>
    </source>
</evidence>
<dbReference type="RefSeq" id="WP_126660837.1">
    <property type="nucleotide sequence ID" value="NZ_RYYR01000052.1"/>
</dbReference>
<evidence type="ECO:0000313" key="3">
    <source>
        <dbReference type="Proteomes" id="UP000287910"/>
    </source>
</evidence>
<proteinExistence type="predicted"/>
<comment type="caution">
    <text evidence="2">The sequence shown here is derived from an EMBL/GenBank/DDBJ whole genome shotgun (WGS) entry which is preliminary data.</text>
</comment>
<gene>
    <name evidence="2" type="ORF">EK386_19445</name>
</gene>
<dbReference type="EMBL" id="RYYR01000052">
    <property type="protein sequence ID" value="RUL45644.1"/>
    <property type="molecule type" value="Genomic_DNA"/>
</dbReference>
<evidence type="ECO:0000256" key="1">
    <source>
        <dbReference type="SAM" id="Phobius"/>
    </source>
</evidence>
<reference evidence="2 3" key="1">
    <citation type="submission" date="2018-12" db="EMBL/GenBank/DDBJ databases">
        <title>Lysinibacillus antri sp. nov., isolated from a cave soil.</title>
        <authorList>
            <person name="Narsing Rao M.P."/>
            <person name="Zhang H."/>
            <person name="Dong Z.-Y."/>
            <person name="Niu X.-K."/>
            <person name="Zhang K."/>
            <person name="Fang B.-Z."/>
            <person name="Kang Y.-Q."/>
            <person name="Xiao M."/>
            <person name="Li W.-J."/>
        </authorList>
    </citation>
    <scope>NUCLEOTIDE SEQUENCE [LARGE SCALE GENOMIC DNA]</scope>
    <source>
        <strain evidence="2 3">SYSU K30002</strain>
    </source>
</reference>
<feature type="transmembrane region" description="Helical" evidence="1">
    <location>
        <begin position="22"/>
        <end position="41"/>
    </location>
</feature>
<accession>A0A432L6R6</accession>